<evidence type="ECO:0000256" key="1">
    <source>
        <dbReference type="ARBA" id="ARBA00023002"/>
    </source>
</evidence>
<dbReference type="Pfam" id="PF01613">
    <property type="entry name" value="Flavin_Reduct"/>
    <property type="match status" value="1"/>
</dbReference>
<dbReference type="SUPFAM" id="SSF50475">
    <property type="entry name" value="FMN-binding split barrel"/>
    <property type="match status" value="1"/>
</dbReference>
<sequence>MDLSEFKQGMRRLAAGVSVVTTMDGRQPHGFSATSVTSVSADPAPLLLVCVNKSVTCHDILLRSGSFCVNVLSEAEIETARVFSSSEHRHRRFEFCPWEALATGAPALINALTNFDCRIHRAVEVQSHTVLFGEVVRVMIRGPVVHPLLYVDGKFDGLRSVLPAGAKHSGTA</sequence>
<dbReference type="Proteomes" id="UP001230156">
    <property type="component" value="Unassembled WGS sequence"/>
</dbReference>
<dbReference type="InterPro" id="IPR012349">
    <property type="entry name" value="Split_barrel_FMN-bd"/>
</dbReference>
<dbReference type="Gene3D" id="2.30.110.10">
    <property type="entry name" value="Electron Transport, Fmn-binding Protein, Chain A"/>
    <property type="match status" value="1"/>
</dbReference>
<protein>
    <submittedName>
        <fullName evidence="3">Flavin reductase family protein</fullName>
    </submittedName>
</protein>
<dbReference type="SMART" id="SM00903">
    <property type="entry name" value="Flavin_Reduct"/>
    <property type="match status" value="1"/>
</dbReference>
<keyword evidence="4" id="KW-1185">Reference proteome</keyword>
<keyword evidence="1" id="KW-0560">Oxidoreductase</keyword>
<dbReference type="PANTHER" id="PTHR30466">
    <property type="entry name" value="FLAVIN REDUCTASE"/>
    <property type="match status" value="1"/>
</dbReference>
<dbReference type="RefSeq" id="WP_379953567.1">
    <property type="nucleotide sequence ID" value="NZ_JAUYVI010000001.1"/>
</dbReference>
<accession>A0ABU0YER7</accession>
<dbReference type="PANTHER" id="PTHR30466:SF1">
    <property type="entry name" value="FMN REDUCTASE (NADH) RUTF"/>
    <property type="match status" value="1"/>
</dbReference>
<evidence type="ECO:0000259" key="2">
    <source>
        <dbReference type="SMART" id="SM00903"/>
    </source>
</evidence>
<evidence type="ECO:0000313" key="3">
    <source>
        <dbReference type="EMBL" id="MDQ7246194.1"/>
    </source>
</evidence>
<evidence type="ECO:0000313" key="4">
    <source>
        <dbReference type="Proteomes" id="UP001230156"/>
    </source>
</evidence>
<proteinExistence type="predicted"/>
<gene>
    <name evidence="3" type="ORF">Q8A70_00890</name>
</gene>
<dbReference type="EMBL" id="JAUYVI010000001">
    <property type="protein sequence ID" value="MDQ7246194.1"/>
    <property type="molecule type" value="Genomic_DNA"/>
</dbReference>
<dbReference type="InterPro" id="IPR050268">
    <property type="entry name" value="NADH-dep_flavin_reductase"/>
</dbReference>
<comment type="caution">
    <text evidence="3">The sequence shown here is derived from an EMBL/GenBank/DDBJ whole genome shotgun (WGS) entry which is preliminary data.</text>
</comment>
<dbReference type="InterPro" id="IPR002563">
    <property type="entry name" value="Flavin_Rdtase-like_dom"/>
</dbReference>
<reference evidence="4" key="1">
    <citation type="submission" date="2023-08" db="EMBL/GenBank/DDBJ databases">
        <title>Rhodospirillaceae gen. nov., a novel taxon isolated from the Yangtze River Yuezi River estuary sludge.</title>
        <authorList>
            <person name="Ruan L."/>
        </authorList>
    </citation>
    <scope>NUCLEOTIDE SEQUENCE [LARGE SCALE GENOMIC DNA]</scope>
    <source>
        <strain evidence="4">R-7</strain>
    </source>
</reference>
<name>A0ABU0YER7_9PROT</name>
<feature type="domain" description="Flavin reductase like" evidence="2">
    <location>
        <begin position="10"/>
        <end position="157"/>
    </location>
</feature>
<organism evidence="3 4">
    <name type="scientific">Dongia sedimenti</name>
    <dbReference type="NCBI Taxonomy" id="3064282"/>
    <lineage>
        <taxon>Bacteria</taxon>
        <taxon>Pseudomonadati</taxon>
        <taxon>Pseudomonadota</taxon>
        <taxon>Alphaproteobacteria</taxon>
        <taxon>Rhodospirillales</taxon>
        <taxon>Dongiaceae</taxon>
        <taxon>Dongia</taxon>
    </lineage>
</organism>